<name>A0ABX8TEC8_9CAUL</name>
<dbReference type="Proteomes" id="UP000824334">
    <property type="component" value="Chromosome"/>
</dbReference>
<organism evidence="1 2">
    <name type="scientific">Brevundimonas nasdae</name>
    <dbReference type="NCBI Taxonomy" id="172043"/>
    <lineage>
        <taxon>Bacteria</taxon>
        <taxon>Pseudomonadati</taxon>
        <taxon>Pseudomonadota</taxon>
        <taxon>Alphaproteobacteria</taxon>
        <taxon>Caulobacterales</taxon>
        <taxon>Caulobacteraceae</taxon>
        <taxon>Brevundimonas</taxon>
    </lineage>
</organism>
<dbReference type="EMBL" id="CP080034">
    <property type="protein sequence ID" value="QYC09551.1"/>
    <property type="molecule type" value="Genomic_DNA"/>
</dbReference>
<sequence>MAAKTKLLTPKGLLAVILLAAALVSLIGFAVWPMLGAALAQDSCLDAGGAWNGRACVGARLG</sequence>
<evidence type="ECO:0000313" key="2">
    <source>
        <dbReference type="Proteomes" id="UP000824334"/>
    </source>
</evidence>
<protein>
    <submittedName>
        <fullName evidence="1">Uncharacterized protein</fullName>
    </submittedName>
</protein>
<proteinExistence type="predicted"/>
<dbReference type="GeneID" id="94376245"/>
<accession>A0ABX8TEC8</accession>
<keyword evidence="2" id="KW-1185">Reference proteome</keyword>
<evidence type="ECO:0000313" key="1">
    <source>
        <dbReference type="EMBL" id="QYC09551.1"/>
    </source>
</evidence>
<dbReference type="RefSeq" id="WP_219355116.1">
    <property type="nucleotide sequence ID" value="NZ_CP080034.1"/>
</dbReference>
<gene>
    <name evidence="1" type="ORF">KWG56_13245</name>
</gene>
<reference evidence="1 2" key="1">
    <citation type="submission" date="2021-07" db="EMBL/GenBank/DDBJ databases">
        <title>Isolation and characterization of bacteria from a gold mining with a capacity of golden bioaccumulation.</title>
        <authorList>
            <person name="Yang X.J."/>
        </authorList>
    </citation>
    <scope>NUCLEOTIDE SEQUENCE [LARGE SCALE GENOMIC DNA]</scope>
    <source>
        <strain evidence="1 2">Au29</strain>
    </source>
</reference>